<evidence type="ECO:0000313" key="3">
    <source>
        <dbReference type="Proteomes" id="UP001412067"/>
    </source>
</evidence>
<dbReference type="Proteomes" id="UP001412067">
    <property type="component" value="Unassembled WGS sequence"/>
</dbReference>
<feature type="transmembrane region" description="Helical" evidence="1">
    <location>
        <begin position="128"/>
        <end position="151"/>
    </location>
</feature>
<comment type="caution">
    <text evidence="2">The sequence shown here is derived from an EMBL/GenBank/DDBJ whole genome shotgun (WGS) entry which is preliminary data.</text>
</comment>
<reference evidence="2 3" key="1">
    <citation type="journal article" date="2022" name="Nat. Plants">
        <title>Genomes of leafy and leafless Platanthera orchids illuminate the evolution of mycoheterotrophy.</title>
        <authorList>
            <person name="Li M.H."/>
            <person name="Liu K.W."/>
            <person name="Li Z."/>
            <person name="Lu H.C."/>
            <person name="Ye Q.L."/>
            <person name="Zhang D."/>
            <person name="Wang J.Y."/>
            <person name="Li Y.F."/>
            <person name="Zhong Z.M."/>
            <person name="Liu X."/>
            <person name="Yu X."/>
            <person name="Liu D.K."/>
            <person name="Tu X.D."/>
            <person name="Liu B."/>
            <person name="Hao Y."/>
            <person name="Liao X.Y."/>
            <person name="Jiang Y.T."/>
            <person name="Sun W.H."/>
            <person name="Chen J."/>
            <person name="Chen Y.Q."/>
            <person name="Ai Y."/>
            <person name="Zhai J.W."/>
            <person name="Wu S.S."/>
            <person name="Zhou Z."/>
            <person name="Hsiao Y.Y."/>
            <person name="Wu W.L."/>
            <person name="Chen Y.Y."/>
            <person name="Lin Y.F."/>
            <person name="Hsu J.L."/>
            <person name="Li C.Y."/>
            <person name="Wang Z.W."/>
            <person name="Zhao X."/>
            <person name="Zhong W.Y."/>
            <person name="Ma X.K."/>
            <person name="Ma L."/>
            <person name="Huang J."/>
            <person name="Chen G.Z."/>
            <person name="Huang M.Z."/>
            <person name="Huang L."/>
            <person name="Peng D.H."/>
            <person name="Luo Y.B."/>
            <person name="Zou S.Q."/>
            <person name="Chen S.P."/>
            <person name="Lan S."/>
            <person name="Tsai W.C."/>
            <person name="Van de Peer Y."/>
            <person name="Liu Z.J."/>
        </authorList>
    </citation>
    <scope>NUCLEOTIDE SEQUENCE [LARGE SCALE GENOMIC DNA]</scope>
    <source>
        <strain evidence="2">Lor288</strain>
    </source>
</reference>
<keyword evidence="3" id="KW-1185">Reference proteome</keyword>
<keyword evidence="1" id="KW-0472">Membrane</keyword>
<dbReference type="EMBL" id="JBBWWR010000021">
    <property type="protein sequence ID" value="KAK8938319.1"/>
    <property type="molecule type" value="Genomic_DNA"/>
</dbReference>
<dbReference type="PANTHER" id="PTHR37206:SF4">
    <property type="entry name" value="TRANSMEMBRANE PROTEIN"/>
    <property type="match status" value="1"/>
</dbReference>
<name>A0ABR2LE74_9ASPA</name>
<dbReference type="PANTHER" id="PTHR37206">
    <property type="entry name" value="TRANSMEMBRANE PROTEIN"/>
    <property type="match status" value="1"/>
</dbReference>
<keyword evidence="1" id="KW-0812">Transmembrane</keyword>
<evidence type="ECO:0000256" key="1">
    <source>
        <dbReference type="SAM" id="Phobius"/>
    </source>
</evidence>
<gene>
    <name evidence="2" type="ORF">KSP40_PGU012639</name>
</gene>
<protein>
    <submittedName>
        <fullName evidence="2">Uncharacterized protein</fullName>
    </submittedName>
</protein>
<evidence type="ECO:0000313" key="2">
    <source>
        <dbReference type="EMBL" id="KAK8938319.1"/>
    </source>
</evidence>
<accession>A0ABR2LE74</accession>
<proteinExistence type="predicted"/>
<sequence>MDDDDETHLPFPCLIAVAEADVWEPPGPALSEKEDGRSWGTVADSYANCSIFPPNLHEGLHPRPDLYQTLALPHIPHHQTDAAAALYFPKRDKGEEESSTVSKPSLISPQRMLSSWLNPIRSKISDRFGGSAEIVGVGVCAFVALAGFVIYSRRRHRLEKEFLLFSIQEKNQKIGKLLHQVAELNAILAAHRRVPVLRKT</sequence>
<organism evidence="2 3">
    <name type="scientific">Platanthera guangdongensis</name>
    <dbReference type="NCBI Taxonomy" id="2320717"/>
    <lineage>
        <taxon>Eukaryota</taxon>
        <taxon>Viridiplantae</taxon>
        <taxon>Streptophyta</taxon>
        <taxon>Embryophyta</taxon>
        <taxon>Tracheophyta</taxon>
        <taxon>Spermatophyta</taxon>
        <taxon>Magnoliopsida</taxon>
        <taxon>Liliopsida</taxon>
        <taxon>Asparagales</taxon>
        <taxon>Orchidaceae</taxon>
        <taxon>Orchidoideae</taxon>
        <taxon>Orchideae</taxon>
        <taxon>Orchidinae</taxon>
        <taxon>Platanthera</taxon>
    </lineage>
</organism>
<keyword evidence="1" id="KW-1133">Transmembrane helix</keyword>